<dbReference type="Gene3D" id="2.40.50.90">
    <property type="match status" value="1"/>
</dbReference>
<organism evidence="2 3">
    <name type="scientific">Bacillus suaedaesalsae</name>
    <dbReference type="NCBI Taxonomy" id="2810349"/>
    <lineage>
        <taxon>Bacteria</taxon>
        <taxon>Bacillati</taxon>
        <taxon>Bacillota</taxon>
        <taxon>Bacilli</taxon>
        <taxon>Bacillales</taxon>
        <taxon>Bacillaceae</taxon>
        <taxon>Bacillus</taxon>
    </lineage>
</organism>
<dbReference type="EMBL" id="JAFELM010000039">
    <property type="protein sequence ID" value="MBM6619108.1"/>
    <property type="molecule type" value="Genomic_DNA"/>
</dbReference>
<proteinExistence type="predicted"/>
<keyword evidence="3" id="KW-1185">Reference proteome</keyword>
<reference evidence="2 3" key="1">
    <citation type="submission" date="2021-02" db="EMBL/GenBank/DDBJ databases">
        <title>Bacillus sp. RD4P76, an endophyte from a halophyte.</title>
        <authorList>
            <person name="Sun J.-Q."/>
        </authorList>
    </citation>
    <scope>NUCLEOTIDE SEQUENCE [LARGE SCALE GENOMIC DNA]</scope>
    <source>
        <strain evidence="2 3">RD4P76</strain>
    </source>
</reference>
<dbReference type="Proteomes" id="UP001518925">
    <property type="component" value="Unassembled WGS sequence"/>
</dbReference>
<protein>
    <submittedName>
        <fullName evidence="2">Thermonuclease family protein</fullName>
    </submittedName>
</protein>
<evidence type="ECO:0000313" key="3">
    <source>
        <dbReference type="Proteomes" id="UP001518925"/>
    </source>
</evidence>
<gene>
    <name evidence="2" type="ORF">JR050_15675</name>
</gene>
<evidence type="ECO:0000313" key="2">
    <source>
        <dbReference type="EMBL" id="MBM6619108.1"/>
    </source>
</evidence>
<evidence type="ECO:0000259" key="1">
    <source>
        <dbReference type="PROSITE" id="PS50830"/>
    </source>
</evidence>
<dbReference type="InterPro" id="IPR016071">
    <property type="entry name" value="Staphylococal_nuclease_OB-fold"/>
</dbReference>
<dbReference type="InterPro" id="IPR035437">
    <property type="entry name" value="SNase_OB-fold_sf"/>
</dbReference>
<dbReference type="SMART" id="SM00318">
    <property type="entry name" value="SNc"/>
    <property type="match status" value="1"/>
</dbReference>
<dbReference type="SUPFAM" id="SSF50199">
    <property type="entry name" value="Staphylococcal nuclease"/>
    <property type="match status" value="1"/>
</dbReference>
<feature type="domain" description="TNase-like" evidence="1">
    <location>
        <begin position="99"/>
        <end position="228"/>
    </location>
</feature>
<name>A0ABS2DNJ3_9BACI</name>
<sequence>MISILLLFTSSPLQVDAHNGALDKLGGHFRNSDCTYLLHKPTSLAKSAKTKAALLTLIKKYSSNSCKNSLTTSKIDSGSIKLPTGTVAAPKPGAIVLNKKYTATLVKCTDGDTATFNINGKEYKTRFLFIDTPEYTTTKEKYGKEASEYTCSKLKKAKKIVLETDGKDVYDKYKRLLAWVHVDSSLLQEQITKAGLVEGYYDYGTYDYEAKVRNAMAYAKKYKKGIYK</sequence>
<dbReference type="Pfam" id="PF00565">
    <property type="entry name" value="SNase"/>
    <property type="match status" value="1"/>
</dbReference>
<accession>A0ABS2DNJ3</accession>
<dbReference type="PROSITE" id="PS50830">
    <property type="entry name" value="TNASE_3"/>
    <property type="match status" value="1"/>
</dbReference>
<comment type="caution">
    <text evidence="2">The sequence shown here is derived from an EMBL/GenBank/DDBJ whole genome shotgun (WGS) entry which is preliminary data.</text>
</comment>